<comment type="cofactor">
    <cofactor evidence="1">
        <name>Fe cation</name>
        <dbReference type="ChEBI" id="CHEBI:24875"/>
    </cofactor>
</comment>
<proteinExistence type="predicted"/>
<name>A0A383VSD0_TETOB</name>
<evidence type="ECO:0000313" key="4">
    <source>
        <dbReference type="Proteomes" id="UP000256970"/>
    </source>
</evidence>
<dbReference type="STRING" id="3088.A0A383VSD0"/>
<dbReference type="SUPFAM" id="SSF51197">
    <property type="entry name" value="Clavaminate synthase-like"/>
    <property type="match status" value="1"/>
</dbReference>
<dbReference type="InterPro" id="IPR008775">
    <property type="entry name" value="Phytyl_CoA_dOase-like"/>
</dbReference>
<evidence type="ECO:0000256" key="1">
    <source>
        <dbReference type="ARBA" id="ARBA00001962"/>
    </source>
</evidence>
<dbReference type="Proteomes" id="UP000256970">
    <property type="component" value="Unassembled WGS sequence"/>
</dbReference>
<feature type="compositionally biased region" description="Polar residues" evidence="2">
    <location>
        <begin position="248"/>
        <end position="266"/>
    </location>
</feature>
<evidence type="ECO:0000256" key="2">
    <source>
        <dbReference type="SAM" id="MobiDB-lite"/>
    </source>
</evidence>
<feature type="region of interest" description="Disordered" evidence="2">
    <location>
        <begin position="245"/>
        <end position="266"/>
    </location>
</feature>
<dbReference type="PANTHER" id="PTHR20883">
    <property type="entry name" value="PHYTANOYL-COA DIOXYGENASE DOMAIN CONTAINING 1"/>
    <property type="match status" value="1"/>
</dbReference>
<gene>
    <name evidence="3" type="ORF">BQ4739_LOCUS8017</name>
</gene>
<dbReference type="AlphaFoldDB" id="A0A383VSD0"/>
<sequence>MQPVLQGLQQYGFALLPPAFLQDITLDAMRCEASGLLEQAEAQHCCDGGDLASVQQLAEQRGCIFQVLPELVPGHVARADAASYFKQRDSWPCCQGVTTFLQRPQLLQLLQAALGSTAVLLYNEQYIIKPPHSRGSAFGWHYDSQWCDKQYSPYLSLWVALDDMTAENGCLVVLPGSRGNKQTCNSSVSSRIEACELAGQAVPQSQQAPDVQQVQFIGMNSLEVLLAKLSRICSQAGADTAADAAATSENASSPGDLQDRASSSCHASWPGHTTGCAVGLEVPAGTAVLLRDDLWHCSGPNSSCHSRTAYMAQFSSRPIARSGDGRLVGLAVPLC</sequence>
<evidence type="ECO:0000313" key="3">
    <source>
        <dbReference type="EMBL" id="SZX67644.1"/>
    </source>
</evidence>
<dbReference type="EMBL" id="FNXT01000806">
    <property type="protein sequence ID" value="SZX67644.1"/>
    <property type="molecule type" value="Genomic_DNA"/>
</dbReference>
<reference evidence="3 4" key="1">
    <citation type="submission" date="2016-10" db="EMBL/GenBank/DDBJ databases">
        <authorList>
            <person name="Cai Z."/>
        </authorList>
    </citation>
    <scope>NUCLEOTIDE SEQUENCE [LARGE SCALE GENOMIC DNA]</scope>
</reference>
<dbReference type="Pfam" id="PF05721">
    <property type="entry name" value="PhyH"/>
    <property type="match status" value="1"/>
</dbReference>
<protein>
    <submittedName>
        <fullName evidence="3">Uncharacterized protein</fullName>
    </submittedName>
</protein>
<accession>A0A383VSD0</accession>
<dbReference type="PANTHER" id="PTHR20883:SF46">
    <property type="entry name" value="PHYTANOYL-COA HYDROXYLASE"/>
    <property type="match status" value="1"/>
</dbReference>
<organism evidence="3 4">
    <name type="scientific">Tetradesmus obliquus</name>
    <name type="common">Green alga</name>
    <name type="synonym">Acutodesmus obliquus</name>
    <dbReference type="NCBI Taxonomy" id="3088"/>
    <lineage>
        <taxon>Eukaryota</taxon>
        <taxon>Viridiplantae</taxon>
        <taxon>Chlorophyta</taxon>
        <taxon>core chlorophytes</taxon>
        <taxon>Chlorophyceae</taxon>
        <taxon>CS clade</taxon>
        <taxon>Sphaeropleales</taxon>
        <taxon>Scenedesmaceae</taxon>
        <taxon>Tetradesmus</taxon>
    </lineage>
</organism>
<dbReference type="Gene3D" id="2.60.120.620">
    <property type="entry name" value="q2cbj1_9rhob like domain"/>
    <property type="match status" value="1"/>
</dbReference>
<keyword evidence="4" id="KW-1185">Reference proteome</keyword>